<evidence type="ECO:0000313" key="7">
    <source>
        <dbReference type="EMBL" id="UOE19423.1"/>
    </source>
</evidence>
<proteinExistence type="predicted"/>
<evidence type="ECO:0000256" key="6">
    <source>
        <dbReference type="SAM" id="Phobius"/>
    </source>
</evidence>
<dbReference type="SUPFAM" id="SSF103481">
    <property type="entry name" value="Multidrug resistance efflux transporter EmrE"/>
    <property type="match status" value="1"/>
</dbReference>
<feature type="transmembrane region" description="Helical" evidence="6">
    <location>
        <begin position="49"/>
        <end position="69"/>
    </location>
</feature>
<dbReference type="PANTHER" id="PTHR40761">
    <property type="entry name" value="CONSERVED INTEGRAL MEMBRANE ALANINE VALINE AND LEUCINE RICH PROTEIN-RELATED"/>
    <property type="match status" value="1"/>
</dbReference>
<keyword evidence="4 6" id="KW-0472">Membrane</keyword>
<dbReference type="EMBL" id="CP063196">
    <property type="protein sequence ID" value="UOE19423.1"/>
    <property type="molecule type" value="Genomic_DNA"/>
</dbReference>
<dbReference type="Pfam" id="PF05653">
    <property type="entry name" value="Mg_trans_NIPA"/>
    <property type="match status" value="1"/>
</dbReference>
<gene>
    <name evidence="7" type="ORF">NI17_022315</name>
</gene>
<dbReference type="InterPro" id="IPR037185">
    <property type="entry name" value="EmrE-like"/>
</dbReference>
<keyword evidence="8" id="KW-1185">Reference proteome</keyword>
<dbReference type="NCBIfam" id="NF038012">
    <property type="entry name" value="DMT_1"/>
    <property type="match status" value="1"/>
</dbReference>
<feature type="transmembrane region" description="Helical" evidence="6">
    <location>
        <begin position="133"/>
        <end position="154"/>
    </location>
</feature>
<evidence type="ECO:0000313" key="8">
    <source>
        <dbReference type="Proteomes" id="UP000265719"/>
    </source>
</evidence>
<dbReference type="AlphaFoldDB" id="A0AA97LWT6"/>
<evidence type="ECO:0000256" key="1">
    <source>
        <dbReference type="ARBA" id="ARBA00004141"/>
    </source>
</evidence>
<dbReference type="KEGG" id="thao:NI17_022315"/>
<keyword evidence="3 6" id="KW-1133">Transmembrane helix</keyword>
<dbReference type="InterPro" id="IPR008521">
    <property type="entry name" value="Mg_trans_NIPA"/>
</dbReference>
<organism evidence="7 8">
    <name type="scientific">Thermobifida halotolerans</name>
    <dbReference type="NCBI Taxonomy" id="483545"/>
    <lineage>
        <taxon>Bacteria</taxon>
        <taxon>Bacillati</taxon>
        <taxon>Actinomycetota</taxon>
        <taxon>Actinomycetes</taxon>
        <taxon>Streptosporangiales</taxon>
        <taxon>Nocardiopsidaceae</taxon>
        <taxon>Thermobifida</taxon>
    </lineage>
</organism>
<dbReference type="Proteomes" id="UP000265719">
    <property type="component" value="Chromosome"/>
</dbReference>
<name>A0AA97LWT6_9ACTN</name>
<feature type="transmembrane region" description="Helical" evidence="6">
    <location>
        <begin position="166"/>
        <end position="189"/>
    </location>
</feature>
<feature type="region of interest" description="Disordered" evidence="5">
    <location>
        <begin position="345"/>
        <end position="364"/>
    </location>
</feature>
<accession>A0AA97LWT6</accession>
<keyword evidence="2 6" id="KW-0812">Transmembrane</keyword>
<feature type="transmembrane region" description="Helical" evidence="6">
    <location>
        <begin position="75"/>
        <end position="94"/>
    </location>
</feature>
<dbReference type="PANTHER" id="PTHR40761:SF1">
    <property type="entry name" value="CONSERVED INTEGRAL MEMBRANE ALANINE VALINE AND LEUCINE RICH PROTEIN-RELATED"/>
    <property type="match status" value="1"/>
</dbReference>
<dbReference type="GO" id="GO:0015095">
    <property type="term" value="F:magnesium ion transmembrane transporter activity"/>
    <property type="evidence" value="ECO:0007669"/>
    <property type="project" value="InterPro"/>
</dbReference>
<evidence type="ECO:0000256" key="5">
    <source>
        <dbReference type="SAM" id="MobiDB-lite"/>
    </source>
</evidence>
<feature type="region of interest" description="Disordered" evidence="5">
    <location>
        <begin position="278"/>
        <end position="336"/>
    </location>
</feature>
<feature type="transmembrane region" description="Helical" evidence="6">
    <location>
        <begin position="226"/>
        <end position="247"/>
    </location>
</feature>
<feature type="transmembrane region" description="Helical" evidence="6">
    <location>
        <begin position="101"/>
        <end position="121"/>
    </location>
</feature>
<feature type="transmembrane region" description="Helical" evidence="6">
    <location>
        <begin position="195"/>
        <end position="214"/>
    </location>
</feature>
<feature type="transmembrane region" description="Helical" evidence="6">
    <location>
        <begin position="253"/>
        <end position="275"/>
    </location>
</feature>
<reference evidence="7" key="1">
    <citation type="submission" date="2020-10" db="EMBL/GenBank/DDBJ databases">
        <title>De novo genome project of the cellulose decomposer Thermobifida halotolerans type strain.</title>
        <authorList>
            <person name="Nagy I."/>
            <person name="Horvath B."/>
            <person name="Kukolya J."/>
            <person name="Nagy I."/>
            <person name="Orsini M."/>
        </authorList>
    </citation>
    <scope>NUCLEOTIDE SEQUENCE</scope>
    <source>
        <strain evidence="7">DSM 44931</strain>
    </source>
</reference>
<evidence type="ECO:0000256" key="4">
    <source>
        <dbReference type="ARBA" id="ARBA00023136"/>
    </source>
</evidence>
<dbReference type="RefSeq" id="WP_068690343.1">
    <property type="nucleotide sequence ID" value="NZ_CP063196.1"/>
</dbReference>
<dbReference type="GO" id="GO:0016020">
    <property type="term" value="C:membrane"/>
    <property type="evidence" value="ECO:0007669"/>
    <property type="project" value="UniProtKB-SubCell"/>
</dbReference>
<sequence>MTGAIIAAAIGAVAFAAGAALQERAILVAAPAVGGGQLRLLLRLARNPVWLAGSALSGVGLIAHAWALSQAPLTVVQPIGISGLLCAVVASAVLHRRRPTGTQVTGCLAVTLGLVVLVMVLSKHPEPPAEPPAHTTLVLPAATGTVMLLGLAVARFASGALRSWALALAGGISFAAVSALTRIIGIAAVDDPLTAIRPLTLVTLVIALCGALLVQNSYRTSHFALAYATMLISDPLMAMVIGVALLGETLPTGGFAVAAMALSGVSVVAGTVTLARSSAGHAPKTGKPRAALSPVSGGPRRSPRPADAGLGNGQPGRTYGAPDGTPRSWSVPDVGTGLGGQRYLGLGGPSVTLVGDGDGVSGPV</sequence>
<evidence type="ECO:0000256" key="3">
    <source>
        <dbReference type="ARBA" id="ARBA00022989"/>
    </source>
</evidence>
<evidence type="ECO:0000256" key="2">
    <source>
        <dbReference type="ARBA" id="ARBA00022692"/>
    </source>
</evidence>
<protein>
    <submittedName>
        <fullName evidence="7">DMT family transporter</fullName>
    </submittedName>
</protein>
<comment type="subcellular location">
    <subcellularLocation>
        <location evidence="1">Membrane</location>
        <topology evidence="1">Multi-pass membrane protein</topology>
    </subcellularLocation>
</comment>